<comment type="caution">
    <text evidence="1">The sequence shown here is derived from an EMBL/GenBank/DDBJ whole genome shotgun (WGS) entry which is preliminary data.</text>
</comment>
<dbReference type="GO" id="GO:0003700">
    <property type="term" value="F:DNA-binding transcription factor activity"/>
    <property type="evidence" value="ECO:0007669"/>
    <property type="project" value="InterPro"/>
</dbReference>
<reference evidence="1 2" key="1">
    <citation type="journal article" date="2016" name="Nat. Commun.">
        <title>Thousands of microbial genomes shed light on interconnected biogeochemical processes in an aquifer system.</title>
        <authorList>
            <person name="Anantharaman K."/>
            <person name="Brown C.T."/>
            <person name="Hug L.A."/>
            <person name="Sharon I."/>
            <person name="Castelle C.J."/>
            <person name="Probst A.J."/>
            <person name="Thomas B.C."/>
            <person name="Singh A."/>
            <person name="Wilkins M.J."/>
            <person name="Karaoz U."/>
            <person name="Brodie E.L."/>
            <person name="Williams K.H."/>
            <person name="Hubbard S.S."/>
            <person name="Banfield J.F."/>
        </authorList>
    </citation>
    <scope>NUCLEOTIDE SEQUENCE [LARGE SCALE GENOMIC DNA]</scope>
</reference>
<dbReference type="InterPro" id="IPR010921">
    <property type="entry name" value="Trp_repressor/repl_initiator"/>
</dbReference>
<dbReference type="SUPFAM" id="SSF48295">
    <property type="entry name" value="TrpR-like"/>
    <property type="match status" value="1"/>
</dbReference>
<dbReference type="EMBL" id="MFKX01000028">
    <property type="protein sequence ID" value="OGG57405.1"/>
    <property type="molecule type" value="Genomic_DNA"/>
</dbReference>
<dbReference type="PANTHER" id="PTHR40080:SF1">
    <property type="entry name" value="TRPR-LIKE PROTEIN YERC_YECD"/>
    <property type="match status" value="1"/>
</dbReference>
<dbReference type="InterPro" id="IPR038116">
    <property type="entry name" value="TrpR-like_sf"/>
</dbReference>
<sequence length="115" mass="13312">MDVRKLKREERWLSGDVAALLEAVTALETKSEAKRFLRDLLTEAEIKEFANRWRVARMLADEVSYTRIEKETGMSSATIARIAAWMQQGMGGYRLMLTRRNRTKHHQVGLSMREG</sequence>
<dbReference type="InterPro" id="IPR013368">
    <property type="entry name" value="YecD_YerC"/>
</dbReference>
<evidence type="ECO:0000313" key="2">
    <source>
        <dbReference type="Proteomes" id="UP000177958"/>
    </source>
</evidence>
<proteinExistence type="predicted"/>
<dbReference type="Pfam" id="PF01371">
    <property type="entry name" value="Trp_repressor"/>
    <property type="match status" value="1"/>
</dbReference>
<dbReference type="Proteomes" id="UP000177958">
    <property type="component" value="Unassembled WGS sequence"/>
</dbReference>
<dbReference type="GO" id="GO:0043565">
    <property type="term" value="F:sequence-specific DNA binding"/>
    <property type="evidence" value="ECO:0007669"/>
    <property type="project" value="InterPro"/>
</dbReference>
<dbReference type="AlphaFoldDB" id="A0A1F6D7P5"/>
<protein>
    <recommendedName>
        <fullName evidence="3">TrpR like protein, YerC/YecD</fullName>
    </recommendedName>
</protein>
<accession>A0A1F6D7P5</accession>
<evidence type="ECO:0000313" key="1">
    <source>
        <dbReference type="EMBL" id="OGG57405.1"/>
    </source>
</evidence>
<organism evidence="1 2">
    <name type="scientific">Candidatus Kaiserbacteria bacterium RIFCSPHIGHO2_01_FULL_55_17</name>
    <dbReference type="NCBI Taxonomy" id="1798484"/>
    <lineage>
        <taxon>Bacteria</taxon>
        <taxon>Candidatus Kaiseribacteriota</taxon>
    </lineage>
</organism>
<gene>
    <name evidence="1" type="ORF">A2853_04240</name>
</gene>
<name>A0A1F6D7P5_9BACT</name>
<dbReference type="NCBIfam" id="TIGR02531">
    <property type="entry name" value="yecD_yerC"/>
    <property type="match status" value="1"/>
</dbReference>
<evidence type="ECO:0008006" key="3">
    <source>
        <dbReference type="Google" id="ProtNLM"/>
    </source>
</evidence>
<dbReference type="InterPro" id="IPR000831">
    <property type="entry name" value="Trp_repress"/>
</dbReference>
<dbReference type="Gene3D" id="1.10.1270.10">
    <property type="entry name" value="TrpR-like"/>
    <property type="match status" value="1"/>
</dbReference>
<dbReference type="PANTHER" id="PTHR40080">
    <property type="entry name" value="LMO1763 PROTEIN"/>
    <property type="match status" value="1"/>
</dbReference>
<dbReference type="PIRSF" id="PIRSF012508">
    <property type="entry name" value="YerC"/>
    <property type="match status" value="1"/>
</dbReference>